<evidence type="ECO:0000313" key="1">
    <source>
        <dbReference type="EMBL" id="KKM74908.1"/>
    </source>
</evidence>
<proteinExistence type="predicted"/>
<accession>A0A0F9JYU0</accession>
<name>A0A0F9JYU0_9ZZZZ</name>
<dbReference type="AlphaFoldDB" id="A0A0F9JYU0"/>
<reference evidence="1" key="1">
    <citation type="journal article" date="2015" name="Nature">
        <title>Complex archaea that bridge the gap between prokaryotes and eukaryotes.</title>
        <authorList>
            <person name="Spang A."/>
            <person name="Saw J.H."/>
            <person name="Jorgensen S.L."/>
            <person name="Zaremba-Niedzwiedzka K."/>
            <person name="Martijn J."/>
            <person name="Lind A.E."/>
            <person name="van Eijk R."/>
            <person name="Schleper C."/>
            <person name="Guy L."/>
            <person name="Ettema T.J."/>
        </authorList>
    </citation>
    <scope>NUCLEOTIDE SEQUENCE</scope>
</reference>
<organism evidence="1">
    <name type="scientific">marine sediment metagenome</name>
    <dbReference type="NCBI Taxonomy" id="412755"/>
    <lineage>
        <taxon>unclassified sequences</taxon>
        <taxon>metagenomes</taxon>
        <taxon>ecological metagenomes</taxon>
    </lineage>
</organism>
<comment type="caution">
    <text evidence="1">The sequence shown here is derived from an EMBL/GenBank/DDBJ whole genome shotgun (WGS) entry which is preliminary data.</text>
</comment>
<gene>
    <name evidence="1" type="ORF">LCGC14_1395650</name>
</gene>
<dbReference type="EMBL" id="LAZR01009064">
    <property type="protein sequence ID" value="KKM74908.1"/>
    <property type="molecule type" value="Genomic_DNA"/>
</dbReference>
<protein>
    <submittedName>
        <fullName evidence="1">Uncharacterized protein</fullName>
    </submittedName>
</protein>
<sequence length="60" mass="6891">MATREEMTVAANQALTELSKQDLTTMLAIELIAWLRRWFLKAGYKRLCRGLLRIAPPKSD</sequence>